<name>W1P0J1_AMBTC</name>
<organism evidence="1 2">
    <name type="scientific">Amborella trichopoda</name>
    <dbReference type="NCBI Taxonomy" id="13333"/>
    <lineage>
        <taxon>Eukaryota</taxon>
        <taxon>Viridiplantae</taxon>
        <taxon>Streptophyta</taxon>
        <taxon>Embryophyta</taxon>
        <taxon>Tracheophyta</taxon>
        <taxon>Spermatophyta</taxon>
        <taxon>Magnoliopsida</taxon>
        <taxon>Amborellales</taxon>
        <taxon>Amborellaceae</taxon>
        <taxon>Amborella</taxon>
    </lineage>
</organism>
<reference evidence="2" key="1">
    <citation type="journal article" date="2013" name="Science">
        <title>The Amborella genome and the evolution of flowering plants.</title>
        <authorList>
            <consortium name="Amborella Genome Project"/>
        </authorList>
    </citation>
    <scope>NUCLEOTIDE SEQUENCE [LARGE SCALE GENOMIC DNA]</scope>
</reference>
<dbReference type="Proteomes" id="UP000017836">
    <property type="component" value="Unassembled WGS sequence"/>
</dbReference>
<proteinExistence type="predicted"/>
<keyword evidence="2" id="KW-1185">Reference proteome</keyword>
<dbReference type="AlphaFoldDB" id="W1P0J1"/>
<evidence type="ECO:0000313" key="1">
    <source>
        <dbReference type="EMBL" id="ERN00465.1"/>
    </source>
</evidence>
<accession>W1P0J1</accession>
<gene>
    <name evidence="1" type="ORF">AMTR_s00100p00153130</name>
</gene>
<dbReference type="EMBL" id="KI394904">
    <property type="protein sequence ID" value="ERN00465.1"/>
    <property type="molecule type" value="Genomic_DNA"/>
</dbReference>
<sequence length="69" mass="8241">MRPLASREVWIDLNMRMARETCLLFPERSRFVVPYYGHVGHMTADYRRRWDSFNVELGRGSSMASCQWL</sequence>
<dbReference type="HOGENOM" id="CLU_2779258_0_0_1"/>
<dbReference type="Gramene" id="ERN00465">
    <property type="protein sequence ID" value="ERN00465"/>
    <property type="gene ID" value="AMTR_s00100p00153130"/>
</dbReference>
<evidence type="ECO:0000313" key="2">
    <source>
        <dbReference type="Proteomes" id="UP000017836"/>
    </source>
</evidence>
<protein>
    <submittedName>
        <fullName evidence="1">Uncharacterized protein</fullName>
    </submittedName>
</protein>